<reference evidence="2" key="1">
    <citation type="submission" date="2024-07" db="EMBL/GenBank/DDBJ databases">
        <authorList>
            <person name="Yu S.T."/>
        </authorList>
    </citation>
    <scope>NUCLEOTIDE SEQUENCE</scope>
    <source>
        <strain evidence="2">R28</strain>
    </source>
</reference>
<feature type="transmembrane region" description="Helical" evidence="1">
    <location>
        <begin position="20"/>
        <end position="39"/>
    </location>
</feature>
<dbReference type="AlphaFoldDB" id="A0AB39Q9W2"/>
<dbReference type="EMBL" id="CP163439">
    <property type="protein sequence ID" value="XDQ38360.1"/>
    <property type="molecule type" value="Genomic_DNA"/>
</dbReference>
<name>A0AB39Q9W2_9ACTN</name>
<keyword evidence="1" id="KW-1133">Transmembrane helix</keyword>
<dbReference type="RefSeq" id="WP_369173058.1">
    <property type="nucleotide sequence ID" value="NZ_CP163439.1"/>
</dbReference>
<evidence type="ECO:0000256" key="1">
    <source>
        <dbReference type="SAM" id="Phobius"/>
    </source>
</evidence>
<evidence type="ECO:0008006" key="3">
    <source>
        <dbReference type="Google" id="ProtNLM"/>
    </source>
</evidence>
<feature type="transmembrane region" description="Helical" evidence="1">
    <location>
        <begin position="45"/>
        <end position="64"/>
    </location>
</feature>
<gene>
    <name evidence="2" type="ORF">AB5J49_36165</name>
</gene>
<keyword evidence="1" id="KW-0472">Membrane</keyword>
<keyword evidence="1" id="KW-0812">Transmembrane</keyword>
<evidence type="ECO:0000313" key="2">
    <source>
        <dbReference type="EMBL" id="XDQ38360.1"/>
    </source>
</evidence>
<accession>A0AB39Q9W2</accession>
<organism evidence="2">
    <name type="scientific">Streptomyces sp. R28</name>
    <dbReference type="NCBI Taxonomy" id="3238628"/>
    <lineage>
        <taxon>Bacteria</taxon>
        <taxon>Bacillati</taxon>
        <taxon>Actinomycetota</taxon>
        <taxon>Actinomycetes</taxon>
        <taxon>Kitasatosporales</taxon>
        <taxon>Streptomycetaceae</taxon>
        <taxon>Streptomyces</taxon>
    </lineage>
</organism>
<proteinExistence type="predicted"/>
<sequence>MAEKDEPGGRVRIPPRRRAWRALLLVQLAAPALTIAIPFDRPRLLGIPLFYVLHFAICLLSVAVTTLMQRPAGDCDEPPTRPH</sequence>
<protein>
    <recommendedName>
        <fullName evidence="3">DUF3311 domain-containing protein</fullName>
    </recommendedName>
</protein>